<organism evidence="2 3">
    <name type="scientific">Flavobacterium kayseriense</name>
    <dbReference type="NCBI Taxonomy" id="2764714"/>
    <lineage>
        <taxon>Bacteria</taxon>
        <taxon>Pseudomonadati</taxon>
        <taxon>Bacteroidota</taxon>
        <taxon>Flavobacteriia</taxon>
        <taxon>Flavobacteriales</taxon>
        <taxon>Flavobacteriaceae</taxon>
        <taxon>Flavobacterium</taxon>
    </lineage>
</organism>
<reference evidence="2 3" key="1">
    <citation type="submission" date="2020-08" db="EMBL/GenBank/DDBJ databases">
        <title>Description of novel Flavobacterium F-380 isolate.</title>
        <authorList>
            <person name="Saticioglu I.B."/>
            <person name="Duman M."/>
            <person name="Altun S."/>
        </authorList>
    </citation>
    <scope>NUCLEOTIDE SEQUENCE [LARGE SCALE GENOMIC DNA]</scope>
    <source>
        <strain evidence="2 3">F-380</strain>
    </source>
</reference>
<dbReference type="InterPro" id="IPR000836">
    <property type="entry name" value="PRTase_dom"/>
</dbReference>
<feature type="domain" description="Phosphoribosyltransferase" evidence="1">
    <location>
        <begin position="10"/>
        <end position="215"/>
    </location>
</feature>
<name>A0ABR7J4X0_9FLAO</name>
<keyword evidence="3" id="KW-1185">Reference proteome</keyword>
<proteinExistence type="predicted"/>
<dbReference type="InterPro" id="IPR050137">
    <property type="entry name" value="PyrR_bifunctional"/>
</dbReference>
<dbReference type="Gene3D" id="3.40.50.2020">
    <property type="match status" value="1"/>
</dbReference>
<keyword evidence="2" id="KW-0328">Glycosyltransferase</keyword>
<dbReference type="NCBIfam" id="NF001097">
    <property type="entry name" value="PRK00129.1"/>
    <property type="match status" value="1"/>
</dbReference>
<evidence type="ECO:0000313" key="3">
    <source>
        <dbReference type="Proteomes" id="UP000629963"/>
    </source>
</evidence>
<evidence type="ECO:0000259" key="1">
    <source>
        <dbReference type="Pfam" id="PF14681"/>
    </source>
</evidence>
<evidence type="ECO:0000313" key="2">
    <source>
        <dbReference type="EMBL" id="MBC5840486.1"/>
    </source>
</evidence>
<keyword evidence="2" id="KW-0808">Transferase</keyword>
<dbReference type="Pfam" id="PF14681">
    <property type="entry name" value="UPRTase"/>
    <property type="match status" value="1"/>
</dbReference>
<dbReference type="EC" id="2.4.2.9" evidence="2"/>
<dbReference type="CDD" id="cd06223">
    <property type="entry name" value="PRTases_typeI"/>
    <property type="match status" value="1"/>
</dbReference>
<accession>A0ABR7J4X0</accession>
<comment type="caution">
    <text evidence="2">The sequence shown here is derived from an EMBL/GenBank/DDBJ whole genome shotgun (WGS) entry which is preliminary data.</text>
</comment>
<dbReference type="GO" id="GO:0004845">
    <property type="term" value="F:uracil phosphoribosyltransferase activity"/>
    <property type="evidence" value="ECO:0007669"/>
    <property type="project" value="UniProtKB-EC"/>
</dbReference>
<dbReference type="PANTHER" id="PTHR11608:SF0">
    <property type="entry name" value="BIFUNCTIONAL PROTEIN PYRR"/>
    <property type="match status" value="1"/>
</dbReference>
<protein>
    <submittedName>
        <fullName evidence="2">Uracil phosphoribosyltransferase</fullName>
        <ecNumber evidence="2">2.4.2.9</ecNumber>
    </submittedName>
</protein>
<dbReference type="SUPFAM" id="SSF53271">
    <property type="entry name" value="PRTase-like"/>
    <property type="match status" value="1"/>
</dbReference>
<gene>
    <name evidence="2" type="primary">upp</name>
    <name evidence="2" type="ORF">H8R23_03630</name>
</gene>
<dbReference type="PANTHER" id="PTHR11608">
    <property type="entry name" value="BIFUNCTIONAL PROTEIN PYRR"/>
    <property type="match status" value="1"/>
</dbReference>
<dbReference type="Proteomes" id="UP000629963">
    <property type="component" value="Unassembled WGS sequence"/>
</dbReference>
<dbReference type="InterPro" id="IPR029057">
    <property type="entry name" value="PRTase-like"/>
</dbReference>
<dbReference type="RefSeq" id="WP_187009056.1">
    <property type="nucleotide sequence ID" value="NZ_JACRUI010000001.1"/>
</dbReference>
<sequence>MQIHHLSENNSVLNHFLGQIRNVNVHKDSMRFRRNIERIGEIMAYEMSKELHYKEVTIETPLGVKKTTEISDQLVIGSILRAGLPLHMGFLNYFDQAENGFVSAFRFHPNNDDYFEIKVDYQAIADFNDKYLLIVDPMLATGQSIVAVFNKLMETGTPKAIHIAVVIAAPEGIAYLEQHLPDNCHLWVADLDEKLNEHSYIVPGLGDAGDLAYGTKL</sequence>
<dbReference type="EMBL" id="JACRUJ010000001">
    <property type="protein sequence ID" value="MBC5840486.1"/>
    <property type="molecule type" value="Genomic_DNA"/>
</dbReference>